<evidence type="ECO:0000256" key="1">
    <source>
        <dbReference type="SAM" id="MobiDB-lite"/>
    </source>
</evidence>
<feature type="compositionally biased region" description="Low complexity" evidence="1">
    <location>
        <begin position="214"/>
        <end position="223"/>
    </location>
</feature>
<feature type="region of interest" description="Disordered" evidence="1">
    <location>
        <begin position="181"/>
        <end position="243"/>
    </location>
</feature>
<name>A0A4P9ZN08_9FUNG</name>
<dbReference type="Proteomes" id="UP000268162">
    <property type="component" value="Unassembled WGS sequence"/>
</dbReference>
<protein>
    <submittedName>
        <fullName evidence="2">Uncharacterized protein</fullName>
    </submittedName>
</protein>
<reference evidence="3" key="1">
    <citation type="journal article" date="2018" name="Nat. Microbiol.">
        <title>Leveraging single-cell genomics to expand the fungal tree of life.</title>
        <authorList>
            <person name="Ahrendt S.R."/>
            <person name="Quandt C.A."/>
            <person name="Ciobanu D."/>
            <person name="Clum A."/>
            <person name="Salamov A."/>
            <person name="Andreopoulos B."/>
            <person name="Cheng J.F."/>
            <person name="Woyke T."/>
            <person name="Pelin A."/>
            <person name="Henrissat B."/>
            <person name="Reynolds N.K."/>
            <person name="Benny G.L."/>
            <person name="Smith M.E."/>
            <person name="James T.Y."/>
            <person name="Grigoriev I.V."/>
        </authorList>
    </citation>
    <scope>NUCLEOTIDE SEQUENCE [LARGE SCALE GENOMIC DNA]</scope>
    <source>
        <strain evidence="3">RSA 468</strain>
    </source>
</reference>
<evidence type="ECO:0000313" key="3">
    <source>
        <dbReference type="Proteomes" id="UP000268162"/>
    </source>
</evidence>
<keyword evidence="3" id="KW-1185">Reference proteome</keyword>
<gene>
    <name evidence="2" type="ORF">BJ085DRAFT_36812</name>
</gene>
<proteinExistence type="predicted"/>
<evidence type="ECO:0000313" key="2">
    <source>
        <dbReference type="EMBL" id="RKP34687.1"/>
    </source>
</evidence>
<dbReference type="AlphaFoldDB" id="A0A4P9ZN08"/>
<organism evidence="2 3">
    <name type="scientific">Dimargaris cristalligena</name>
    <dbReference type="NCBI Taxonomy" id="215637"/>
    <lineage>
        <taxon>Eukaryota</taxon>
        <taxon>Fungi</taxon>
        <taxon>Fungi incertae sedis</taxon>
        <taxon>Zoopagomycota</taxon>
        <taxon>Kickxellomycotina</taxon>
        <taxon>Dimargaritomycetes</taxon>
        <taxon>Dimargaritales</taxon>
        <taxon>Dimargaritaceae</taxon>
        <taxon>Dimargaris</taxon>
    </lineage>
</organism>
<sequence length="303" mass="32955">MPRLPAFVFDLVGYAYHGGTSTNPTGAHAVWVTPAHNTPLQLVIDQQAPALTVQTPPGPHQLVYEHLSLGYMHVKLSKLKALVKPACITFRYCPKALQQPPTPLTPAGSDDWLTEAAASQPAMKPRPLGPAAWAEGNPKHPAYHFRIQLAPPSSQEKQAQCVAALERFMVCKLASRGSGPRHLFMIPPTPSPSKPDLAQRTLETPLPSSPLAPPSQLSLALVSRASTPSRGDRPPPTPCAPTAEIPVFSSAAASTHSTPAHARIEELLQLDDNEWGRILDQVLQHPQFSVLLRRIHRFNQCFD</sequence>
<dbReference type="EMBL" id="ML003108">
    <property type="protein sequence ID" value="RKP34687.1"/>
    <property type="molecule type" value="Genomic_DNA"/>
</dbReference>
<accession>A0A4P9ZN08</accession>